<gene>
    <name evidence="4" type="primary">BNA5</name>
    <name evidence="7" type="ORF">EV702DRAFT_1275232</name>
</gene>
<proteinExistence type="inferred from homology"/>
<accession>A0A9P7A5P6</accession>
<feature type="binding site" evidence="4">
    <location>
        <position position="109"/>
    </location>
    <ligand>
        <name>pyridoxal 5'-phosphate</name>
        <dbReference type="ChEBI" id="CHEBI:597326"/>
    </ligand>
</feature>
<keyword evidence="3 4" id="KW-0663">Pyridoxal phosphate</keyword>
<feature type="binding site" evidence="4">
    <location>
        <position position="224"/>
    </location>
    <ligand>
        <name>pyridoxal 5'-phosphate</name>
        <dbReference type="ChEBI" id="CHEBI:597326"/>
    </ligand>
</feature>
<feature type="modified residue" description="N6-(pyridoxal phosphate)lysine" evidence="4">
    <location>
        <position position="247"/>
    </location>
</feature>
<feature type="binding site" evidence="4">
    <location>
        <position position="246"/>
    </location>
    <ligand>
        <name>pyridoxal 5'-phosphate</name>
        <dbReference type="ChEBI" id="CHEBI:597326"/>
    </ligand>
</feature>
<dbReference type="GO" id="GO:0019805">
    <property type="term" value="P:quinolinate biosynthetic process"/>
    <property type="evidence" value="ECO:0007669"/>
    <property type="project" value="UniProtKB-UniRule"/>
</dbReference>
<reference evidence="7" key="1">
    <citation type="journal article" date="2020" name="New Phytol.">
        <title>Comparative genomics reveals dynamic genome evolution in host specialist ectomycorrhizal fungi.</title>
        <authorList>
            <person name="Lofgren L.A."/>
            <person name="Nguyen N.H."/>
            <person name="Vilgalys R."/>
            <person name="Ruytinx J."/>
            <person name="Liao H.L."/>
            <person name="Branco S."/>
            <person name="Kuo A."/>
            <person name="LaButti K."/>
            <person name="Lipzen A."/>
            <person name="Andreopoulos W."/>
            <person name="Pangilinan J."/>
            <person name="Riley R."/>
            <person name="Hundley H."/>
            <person name="Na H."/>
            <person name="Barry K."/>
            <person name="Grigoriev I.V."/>
            <person name="Stajich J.E."/>
            <person name="Kennedy P.G."/>
        </authorList>
    </citation>
    <scope>NUCLEOTIDE SEQUENCE</scope>
    <source>
        <strain evidence="7">DOB743</strain>
    </source>
</reference>
<keyword evidence="4 5" id="KW-0963">Cytoplasm</keyword>
<sequence>MPPQWSDLNAILSEEFLVPSNRDIGAKTPEKNADQRCTYLCGNSLGLLTKRSKALLQEELDVWGTRAVEGHVAHPYGREWVKIANTVTPLLAELVGASEKEVACMGTLTANLHLMMAAFYKPTAQRFKILCESRAFPSDQYAFASQARLHGYDPSEAIIEICPRQGEFTLRESDIVDLIAKEGPSISLVIFSGVQYYTGQLFPMKAITTAAKAQGCVCGWDLAHAIGNVPMALHDWDVDFAVWCSYKYLNSGPGGIGGLFVHKKWENSLLPQCVIVLADLLHPPLLFGILIGITTRYAGWWGHDPVTRFAMPPRFSAIPGAQGFQQSNPSVLATVSLLGSLQIFKEVGMMGPLRKRSLRLTSELEMRLMKSRFYVPINEVSARCLLWGGKNGKNGTARQGQPGFTIITPHDPESRGSQLSLLFLPPNSDVMGRVSNALSAMGVVGDERRPDVIRLTPTPLYNTLGDCERAASCLEEAFEGLMKAKL</sequence>
<dbReference type="Pfam" id="PF00266">
    <property type="entry name" value="Aminotran_5"/>
    <property type="match status" value="1"/>
</dbReference>
<feature type="binding site" evidence="4">
    <location>
        <position position="221"/>
    </location>
    <ligand>
        <name>pyridoxal 5'-phosphate</name>
        <dbReference type="ChEBI" id="CHEBI:597326"/>
    </ligand>
</feature>
<keyword evidence="7" id="KW-0808">Transferase</keyword>
<organism evidence="7 8">
    <name type="scientific">Suillus placidus</name>
    <dbReference type="NCBI Taxonomy" id="48579"/>
    <lineage>
        <taxon>Eukaryota</taxon>
        <taxon>Fungi</taxon>
        <taxon>Dikarya</taxon>
        <taxon>Basidiomycota</taxon>
        <taxon>Agaricomycotina</taxon>
        <taxon>Agaricomycetes</taxon>
        <taxon>Agaricomycetidae</taxon>
        <taxon>Boletales</taxon>
        <taxon>Suillineae</taxon>
        <taxon>Suillaceae</taxon>
        <taxon>Suillus</taxon>
    </lineage>
</organism>
<dbReference type="Pfam" id="PF22580">
    <property type="entry name" value="KYNU_C"/>
    <property type="match status" value="1"/>
</dbReference>
<dbReference type="InterPro" id="IPR015424">
    <property type="entry name" value="PyrdxlP-dep_Trfase"/>
</dbReference>
<dbReference type="GO" id="GO:0030170">
    <property type="term" value="F:pyridoxal phosphate binding"/>
    <property type="evidence" value="ECO:0007669"/>
    <property type="project" value="UniProtKB-UniRule"/>
</dbReference>
<feature type="binding site" evidence="4">
    <location>
        <begin position="136"/>
        <end position="139"/>
    </location>
    <ligand>
        <name>pyridoxal 5'-phosphate</name>
        <dbReference type="ChEBI" id="CHEBI:597326"/>
    </ligand>
</feature>
<feature type="binding site" evidence="4">
    <location>
        <position position="192"/>
    </location>
    <ligand>
        <name>pyridoxal 5'-phosphate</name>
        <dbReference type="ChEBI" id="CHEBI:597326"/>
    </ligand>
</feature>
<dbReference type="GO" id="GO:0034354">
    <property type="term" value="P:'de novo' NAD+ biosynthetic process from L-tryptophan"/>
    <property type="evidence" value="ECO:0007669"/>
    <property type="project" value="UniProtKB-UniRule"/>
</dbReference>
<evidence type="ECO:0000256" key="4">
    <source>
        <dbReference type="HAMAP-Rule" id="MF_03017"/>
    </source>
</evidence>
<dbReference type="NCBIfam" id="TIGR01814">
    <property type="entry name" value="kynureninase"/>
    <property type="match status" value="1"/>
</dbReference>
<evidence type="ECO:0000259" key="6">
    <source>
        <dbReference type="Pfam" id="PF00266"/>
    </source>
</evidence>
<dbReference type="GO" id="GO:0005737">
    <property type="term" value="C:cytoplasm"/>
    <property type="evidence" value="ECO:0007669"/>
    <property type="project" value="UniProtKB-SubCell"/>
</dbReference>
<comment type="pathway">
    <text evidence="4 5">Amino-acid degradation; L-kynurenine degradation; L-alanine and anthranilate from L-kynurenine: step 1/1.</text>
</comment>
<keyword evidence="2 4" id="KW-0378">Hydrolase</keyword>
<dbReference type="Gene3D" id="3.40.640.10">
    <property type="entry name" value="Type I PLP-dependent aspartate aminotransferase-like (Major domain)"/>
    <property type="match status" value="1"/>
</dbReference>
<evidence type="ECO:0000256" key="2">
    <source>
        <dbReference type="ARBA" id="ARBA00022801"/>
    </source>
</evidence>
<feature type="domain" description="Aminotransferase class V" evidence="6">
    <location>
        <begin position="74"/>
        <end position="269"/>
    </location>
</feature>
<evidence type="ECO:0000313" key="7">
    <source>
        <dbReference type="EMBL" id="KAG1782721.1"/>
    </source>
</evidence>
<dbReference type="EMBL" id="JABBWD010000003">
    <property type="protein sequence ID" value="KAG1782721.1"/>
    <property type="molecule type" value="Genomic_DNA"/>
</dbReference>
<dbReference type="GO" id="GO:0019441">
    <property type="term" value="P:L-tryptophan catabolic process to kynurenine"/>
    <property type="evidence" value="ECO:0007669"/>
    <property type="project" value="TreeGrafter"/>
</dbReference>
<protein>
    <recommendedName>
        <fullName evidence="4 5">Kynureninase</fullName>
        <ecNumber evidence="4 5">3.7.1.3</ecNumber>
    </recommendedName>
    <alternativeName>
        <fullName evidence="4">Biosynthesis of nicotinic acid protein 5</fullName>
    </alternativeName>
    <alternativeName>
        <fullName evidence="4">L-kynurenine hydrolase</fullName>
    </alternativeName>
</protein>
<evidence type="ECO:0000256" key="5">
    <source>
        <dbReference type="PIRNR" id="PIRNR038800"/>
    </source>
</evidence>
<comment type="caution">
    <text evidence="7">The sequence shown here is derived from an EMBL/GenBank/DDBJ whole genome shotgun (WGS) entry which is preliminary data.</text>
</comment>
<dbReference type="InterPro" id="IPR015422">
    <property type="entry name" value="PyrdxlP-dep_Trfase_small"/>
</dbReference>
<dbReference type="GO" id="GO:0043420">
    <property type="term" value="P:anthranilate metabolic process"/>
    <property type="evidence" value="ECO:0007669"/>
    <property type="project" value="UniProtKB-UniRule"/>
</dbReference>
<feature type="binding site" evidence="4">
    <location>
        <position position="300"/>
    </location>
    <ligand>
        <name>pyridoxal 5'-phosphate</name>
        <dbReference type="ChEBI" id="CHEBI:597326"/>
    </ligand>
</feature>
<dbReference type="GO" id="GO:0030429">
    <property type="term" value="F:kynureninase activity"/>
    <property type="evidence" value="ECO:0007669"/>
    <property type="project" value="UniProtKB-UniRule"/>
</dbReference>
<feature type="binding site" evidence="4">
    <location>
        <position position="328"/>
    </location>
    <ligand>
        <name>pyridoxal 5'-phosphate</name>
        <dbReference type="ChEBI" id="CHEBI:597326"/>
    </ligand>
</feature>
<comment type="pathway">
    <text evidence="4 5">Cofactor biosynthesis; NAD(+) biosynthesis; quinolinate from L-kynurenine: step 2/3.</text>
</comment>
<dbReference type="AlphaFoldDB" id="A0A9P7A5P6"/>
<dbReference type="SUPFAM" id="SSF53383">
    <property type="entry name" value="PLP-dependent transferases"/>
    <property type="match status" value="1"/>
</dbReference>
<comment type="similarity">
    <text evidence="4 5">Belongs to the kynureninase family.</text>
</comment>
<comment type="catalytic activity">
    <reaction evidence="5">
        <text>3-hydroxy-L-kynurenine + H2O = 3-hydroxyanthranilate + L-alanine + H(+)</text>
        <dbReference type="Rhea" id="RHEA:25143"/>
        <dbReference type="ChEBI" id="CHEBI:15377"/>
        <dbReference type="ChEBI" id="CHEBI:15378"/>
        <dbReference type="ChEBI" id="CHEBI:36559"/>
        <dbReference type="ChEBI" id="CHEBI:57972"/>
        <dbReference type="ChEBI" id="CHEBI:58125"/>
        <dbReference type="EC" id="3.7.1.3"/>
    </reaction>
</comment>
<comment type="cofactor">
    <cofactor evidence="4 5">
        <name>pyridoxal 5'-phosphate</name>
        <dbReference type="ChEBI" id="CHEBI:597326"/>
    </cofactor>
</comment>
<dbReference type="GO" id="GO:0097053">
    <property type="term" value="P:L-kynurenine catabolic process"/>
    <property type="evidence" value="ECO:0007669"/>
    <property type="project" value="UniProtKB-UniRule"/>
</dbReference>
<comment type="catalytic activity">
    <reaction evidence="4 5">
        <text>L-kynurenine + H2O = anthranilate + L-alanine + H(+)</text>
        <dbReference type="Rhea" id="RHEA:16813"/>
        <dbReference type="ChEBI" id="CHEBI:15377"/>
        <dbReference type="ChEBI" id="CHEBI:15378"/>
        <dbReference type="ChEBI" id="CHEBI:16567"/>
        <dbReference type="ChEBI" id="CHEBI:57959"/>
        <dbReference type="ChEBI" id="CHEBI:57972"/>
        <dbReference type="EC" id="3.7.1.3"/>
    </reaction>
</comment>
<dbReference type="InterPro" id="IPR000192">
    <property type="entry name" value="Aminotrans_V_dom"/>
</dbReference>
<evidence type="ECO:0000313" key="8">
    <source>
        <dbReference type="Proteomes" id="UP000714275"/>
    </source>
</evidence>
<dbReference type="PIRSF" id="PIRSF038800">
    <property type="entry name" value="KYNU"/>
    <property type="match status" value="1"/>
</dbReference>
<dbReference type="PANTHER" id="PTHR14084:SF0">
    <property type="entry name" value="KYNURENINASE"/>
    <property type="match status" value="1"/>
</dbReference>
<dbReference type="GO" id="GO:0016740">
    <property type="term" value="F:transferase activity"/>
    <property type="evidence" value="ECO:0007669"/>
    <property type="project" value="UniProtKB-KW"/>
</dbReference>
<dbReference type="HAMAP" id="MF_01970">
    <property type="entry name" value="Kynureninase"/>
    <property type="match status" value="1"/>
</dbReference>
<feature type="binding site" evidence="4">
    <location>
        <position position="108"/>
    </location>
    <ligand>
        <name>pyridoxal 5'-phosphate</name>
        <dbReference type="ChEBI" id="CHEBI:597326"/>
    </ligand>
</feature>
<comment type="subunit">
    <text evidence="4 5">Homodimer.</text>
</comment>
<dbReference type="PANTHER" id="PTHR14084">
    <property type="entry name" value="KYNURENINASE"/>
    <property type="match status" value="1"/>
</dbReference>
<evidence type="ECO:0000256" key="3">
    <source>
        <dbReference type="ARBA" id="ARBA00022898"/>
    </source>
</evidence>
<dbReference type="InterPro" id="IPR015421">
    <property type="entry name" value="PyrdxlP-dep_Trfase_major"/>
</dbReference>
<dbReference type="OrthoDB" id="5978656at2759"/>
<comment type="subcellular location">
    <subcellularLocation>
        <location evidence="4 5">Cytoplasm</location>
    </subcellularLocation>
</comment>
<dbReference type="EC" id="3.7.1.3" evidence="4 5"/>
<dbReference type="FunFam" id="3.40.640.10:FF:000031">
    <property type="entry name" value="Kynureninase"/>
    <property type="match status" value="1"/>
</dbReference>
<dbReference type="Proteomes" id="UP000714275">
    <property type="component" value="Unassembled WGS sequence"/>
</dbReference>
<dbReference type="Gene3D" id="3.90.1150.10">
    <property type="entry name" value="Aspartate Aminotransferase, domain 1"/>
    <property type="match status" value="1"/>
</dbReference>
<keyword evidence="1 4" id="KW-0662">Pyridine nucleotide biosynthesis</keyword>
<name>A0A9P7A5P6_9AGAM</name>
<evidence type="ECO:0000256" key="1">
    <source>
        <dbReference type="ARBA" id="ARBA00022642"/>
    </source>
</evidence>
<dbReference type="InterPro" id="IPR010111">
    <property type="entry name" value="Kynureninase"/>
</dbReference>
<comment type="function">
    <text evidence="4 5">Catalyzes the cleavage of L-kynurenine (L-Kyn) and L-3-hydroxykynurenine (L-3OHKyn) into anthranilic acid (AA) and 3-hydroxyanthranilic acid (3-OHAA), respectively.</text>
</comment>
<keyword evidence="8" id="KW-1185">Reference proteome</keyword>